<dbReference type="Pfam" id="PF07690">
    <property type="entry name" value="MFS_1"/>
    <property type="match status" value="1"/>
</dbReference>
<gene>
    <name evidence="9" type="ORF">CC80DRAFT_475857</name>
</gene>
<dbReference type="PANTHER" id="PTHR23506:SF23">
    <property type="entry name" value="GH10249P"/>
    <property type="match status" value="1"/>
</dbReference>
<keyword evidence="4 7" id="KW-1133">Transmembrane helix</keyword>
<feature type="transmembrane region" description="Helical" evidence="7">
    <location>
        <begin position="140"/>
        <end position="162"/>
    </location>
</feature>
<keyword evidence="2" id="KW-0813">Transport</keyword>
<dbReference type="InterPro" id="IPR050930">
    <property type="entry name" value="MFS_Vesicular_Transporter"/>
</dbReference>
<dbReference type="PANTHER" id="PTHR23506">
    <property type="entry name" value="GH10249P"/>
    <property type="match status" value="1"/>
</dbReference>
<keyword evidence="10" id="KW-1185">Reference proteome</keyword>
<dbReference type="PROSITE" id="PS50850">
    <property type="entry name" value="MFS"/>
    <property type="match status" value="1"/>
</dbReference>
<evidence type="ECO:0000313" key="10">
    <source>
        <dbReference type="Proteomes" id="UP000800035"/>
    </source>
</evidence>
<keyword evidence="3 7" id="KW-0812">Transmembrane</keyword>
<accession>A0A6A5TQA2</accession>
<proteinExistence type="predicted"/>
<dbReference type="AlphaFoldDB" id="A0A6A5TQA2"/>
<dbReference type="EMBL" id="ML976998">
    <property type="protein sequence ID" value="KAF1954598.1"/>
    <property type="molecule type" value="Genomic_DNA"/>
</dbReference>
<protein>
    <submittedName>
        <fullName evidence="9">MFS general substrate transporter</fullName>
    </submittedName>
</protein>
<evidence type="ECO:0000256" key="2">
    <source>
        <dbReference type="ARBA" id="ARBA00022448"/>
    </source>
</evidence>
<evidence type="ECO:0000256" key="5">
    <source>
        <dbReference type="ARBA" id="ARBA00023136"/>
    </source>
</evidence>
<feature type="transmembrane region" description="Helical" evidence="7">
    <location>
        <begin position="404"/>
        <end position="422"/>
    </location>
</feature>
<comment type="subcellular location">
    <subcellularLocation>
        <location evidence="1">Membrane</location>
        <topology evidence="1">Multi-pass membrane protein</topology>
    </subcellularLocation>
</comment>
<name>A0A6A5TQA2_9PLEO</name>
<dbReference type="Proteomes" id="UP000800035">
    <property type="component" value="Unassembled WGS sequence"/>
</dbReference>
<dbReference type="GO" id="GO:0016020">
    <property type="term" value="C:membrane"/>
    <property type="evidence" value="ECO:0007669"/>
    <property type="project" value="UniProtKB-SubCell"/>
</dbReference>
<evidence type="ECO:0000256" key="1">
    <source>
        <dbReference type="ARBA" id="ARBA00004141"/>
    </source>
</evidence>
<dbReference type="InterPro" id="IPR036259">
    <property type="entry name" value="MFS_trans_sf"/>
</dbReference>
<feature type="domain" description="Major facilitator superfamily (MFS) profile" evidence="8">
    <location>
        <begin position="1"/>
        <end position="457"/>
    </location>
</feature>
<evidence type="ECO:0000256" key="6">
    <source>
        <dbReference type="SAM" id="MobiDB-lite"/>
    </source>
</evidence>
<feature type="transmembrane region" description="Helical" evidence="7">
    <location>
        <begin position="434"/>
        <end position="455"/>
    </location>
</feature>
<dbReference type="GO" id="GO:0022857">
    <property type="term" value="F:transmembrane transporter activity"/>
    <property type="evidence" value="ECO:0007669"/>
    <property type="project" value="InterPro"/>
</dbReference>
<feature type="transmembrane region" description="Helical" evidence="7">
    <location>
        <begin position="323"/>
        <end position="341"/>
    </location>
</feature>
<feature type="transmembrane region" description="Helical" evidence="7">
    <location>
        <begin position="168"/>
        <end position="189"/>
    </location>
</feature>
<evidence type="ECO:0000256" key="3">
    <source>
        <dbReference type="ARBA" id="ARBA00022692"/>
    </source>
</evidence>
<dbReference type="InterPro" id="IPR011701">
    <property type="entry name" value="MFS"/>
</dbReference>
<dbReference type="OrthoDB" id="5086884at2759"/>
<reference evidence="9" key="1">
    <citation type="journal article" date="2020" name="Stud. Mycol.">
        <title>101 Dothideomycetes genomes: a test case for predicting lifestyles and emergence of pathogens.</title>
        <authorList>
            <person name="Haridas S."/>
            <person name="Albert R."/>
            <person name="Binder M."/>
            <person name="Bloem J."/>
            <person name="Labutti K."/>
            <person name="Salamov A."/>
            <person name="Andreopoulos B."/>
            <person name="Baker S."/>
            <person name="Barry K."/>
            <person name="Bills G."/>
            <person name="Bluhm B."/>
            <person name="Cannon C."/>
            <person name="Castanera R."/>
            <person name="Culley D."/>
            <person name="Daum C."/>
            <person name="Ezra D."/>
            <person name="Gonzalez J."/>
            <person name="Henrissat B."/>
            <person name="Kuo A."/>
            <person name="Liang C."/>
            <person name="Lipzen A."/>
            <person name="Lutzoni F."/>
            <person name="Magnuson J."/>
            <person name="Mondo S."/>
            <person name="Nolan M."/>
            <person name="Ohm R."/>
            <person name="Pangilinan J."/>
            <person name="Park H.-J."/>
            <person name="Ramirez L."/>
            <person name="Alfaro M."/>
            <person name="Sun H."/>
            <person name="Tritt A."/>
            <person name="Yoshinaga Y."/>
            <person name="Zwiers L.-H."/>
            <person name="Turgeon B."/>
            <person name="Goodwin S."/>
            <person name="Spatafora J."/>
            <person name="Crous P."/>
            <person name="Grigoriev I."/>
        </authorList>
    </citation>
    <scope>NUCLEOTIDE SEQUENCE</scope>
    <source>
        <strain evidence="9">CBS 675.92</strain>
    </source>
</reference>
<feature type="region of interest" description="Disordered" evidence="6">
    <location>
        <begin position="1"/>
        <end position="23"/>
    </location>
</feature>
<feature type="transmembrane region" description="Helical" evidence="7">
    <location>
        <begin position="110"/>
        <end position="128"/>
    </location>
</feature>
<evidence type="ECO:0000313" key="9">
    <source>
        <dbReference type="EMBL" id="KAF1954598.1"/>
    </source>
</evidence>
<evidence type="ECO:0000259" key="8">
    <source>
        <dbReference type="PROSITE" id="PS50850"/>
    </source>
</evidence>
<sequence>MASSIQSHRSRFNPASVSPRVKCSTGCPSSSPHMAPLCLLRPVRFASHSLTQGTFPHVSALLIRSALWGYLADRITNRKSPMIVGLVLLGGSTALLMAGTNIPMVLIARLLQGAAAALNWTVGLALVFDTVQGQNVGRALGWVSMAISAALLSSPMLGGIVYQYGGYYSVYAMCFGLVAIDIAMPLLIIEVKAARRWNEEINPPGVDTVAAPDIPEGKTTRPPTAIPPPVGEMNDHGFPQQSRSSKPGMISLLRKPRLLAALGGNFVLGIIDTSFNSTLPLFVAETFNWNSTGAGLVFLPLQVPSLLGPLVGAGSDRWGPKPLVAGGFLLAIPFLICLRFVTEDTIAHKAMLCGLLGGVGIARAMVVGPLMAEITWVIGERAEGEEEHEVGPDAGGKSIIAQAYGLYNMAFSGGSILGPVMAGNIRDASDWGTVGWSLGILAFVTFVTQAIWIGGPLRRGA</sequence>
<dbReference type="CDD" id="cd17325">
    <property type="entry name" value="MFS_MdtG_SLC18_like"/>
    <property type="match status" value="1"/>
</dbReference>
<feature type="region of interest" description="Disordered" evidence="6">
    <location>
        <begin position="206"/>
        <end position="229"/>
    </location>
</feature>
<feature type="transmembrane region" description="Helical" evidence="7">
    <location>
        <begin position="83"/>
        <end position="104"/>
    </location>
</feature>
<organism evidence="9 10">
    <name type="scientific">Byssothecium circinans</name>
    <dbReference type="NCBI Taxonomy" id="147558"/>
    <lineage>
        <taxon>Eukaryota</taxon>
        <taxon>Fungi</taxon>
        <taxon>Dikarya</taxon>
        <taxon>Ascomycota</taxon>
        <taxon>Pezizomycotina</taxon>
        <taxon>Dothideomycetes</taxon>
        <taxon>Pleosporomycetidae</taxon>
        <taxon>Pleosporales</taxon>
        <taxon>Massarineae</taxon>
        <taxon>Massarinaceae</taxon>
        <taxon>Byssothecium</taxon>
    </lineage>
</organism>
<evidence type="ECO:0000256" key="4">
    <source>
        <dbReference type="ARBA" id="ARBA00022989"/>
    </source>
</evidence>
<feature type="transmembrane region" description="Helical" evidence="7">
    <location>
        <begin position="258"/>
        <end position="283"/>
    </location>
</feature>
<evidence type="ECO:0000256" key="7">
    <source>
        <dbReference type="SAM" id="Phobius"/>
    </source>
</evidence>
<dbReference type="Gene3D" id="1.20.1250.20">
    <property type="entry name" value="MFS general substrate transporter like domains"/>
    <property type="match status" value="1"/>
</dbReference>
<dbReference type="InterPro" id="IPR020846">
    <property type="entry name" value="MFS_dom"/>
</dbReference>
<keyword evidence="5 7" id="KW-0472">Membrane</keyword>
<dbReference type="SUPFAM" id="SSF103473">
    <property type="entry name" value="MFS general substrate transporter"/>
    <property type="match status" value="1"/>
</dbReference>